<evidence type="ECO:0000256" key="5">
    <source>
        <dbReference type="ARBA" id="ARBA00023125"/>
    </source>
</evidence>
<dbReference type="PROSITE" id="PS51030">
    <property type="entry name" value="NUCLEAR_REC_DBD_2"/>
    <property type="match status" value="1"/>
</dbReference>
<dbReference type="Proteomes" id="UP000076858">
    <property type="component" value="Unassembled WGS sequence"/>
</dbReference>
<keyword evidence="8 9" id="KW-0539">Nucleus</keyword>
<dbReference type="SUPFAM" id="SSF57716">
    <property type="entry name" value="Glucocorticoid receptor-like (DNA-binding domain)"/>
    <property type="match status" value="1"/>
</dbReference>
<keyword evidence="4 9" id="KW-0805">Transcription regulation</keyword>
<evidence type="ECO:0000256" key="7">
    <source>
        <dbReference type="ARBA" id="ARBA00023170"/>
    </source>
</evidence>
<keyword evidence="3 9" id="KW-0862">Zinc</keyword>
<evidence type="ECO:0000256" key="2">
    <source>
        <dbReference type="ARBA" id="ARBA00022771"/>
    </source>
</evidence>
<feature type="compositionally biased region" description="Polar residues" evidence="10">
    <location>
        <begin position="559"/>
        <end position="569"/>
    </location>
</feature>
<dbReference type="GO" id="GO:0008270">
    <property type="term" value="F:zinc ion binding"/>
    <property type="evidence" value="ECO:0007669"/>
    <property type="project" value="UniProtKB-KW"/>
</dbReference>
<dbReference type="InterPro" id="IPR000536">
    <property type="entry name" value="Nucl_hrmn_rcpt_lig-bd"/>
</dbReference>
<dbReference type="GO" id="GO:0000122">
    <property type="term" value="P:negative regulation of transcription by RNA polymerase II"/>
    <property type="evidence" value="ECO:0007669"/>
    <property type="project" value="TreeGrafter"/>
</dbReference>
<reference evidence="13" key="2">
    <citation type="submission" date="2015-10" db="EMBL/GenBank/DDBJ databases">
        <authorList>
            <person name="Gilbert D.G."/>
        </authorList>
    </citation>
    <scope>NUCLEOTIDE SEQUENCE</scope>
</reference>
<dbReference type="InterPro" id="IPR001628">
    <property type="entry name" value="Znf_hrmn_rcpt"/>
</dbReference>
<feature type="domain" description="Nuclear receptor" evidence="11">
    <location>
        <begin position="64"/>
        <end position="141"/>
    </location>
</feature>
<protein>
    <submittedName>
        <fullName evidence="14">Peroxisome proliferator-activated receptor delta</fullName>
    </submittedName>
    <submittedName>
        <fullName evidence="13">Retinoid x receptor</fullName>
    </submittedName>
</protein>
<dbReference type="EMBL" id="GDIP01220879">
    <property type="protein sequence ID" value="JAJ02523.1"/>
    <property type="molecule type" value="Transcribed_RNA"/>
</dbReference>
<dbReference type="GO" id="GO:0030154">
    <property type="term" value="P:cell differentiation"/>
    <property type="evidence" value="ECO:0007669"/>
    <property type="project" value="TreeGrafter"/>
</dbReference>
<evidence type="ECO:0000256" key="1">
    <source>
        <dbReference type="ARBA" id="ARBA00022723"/>
    </source>
</evidence>
<feature type="compositionally biased region" description="Low complexity" evidence="10">
    <location>
        <begin position="576"/>
        <end position="591"/>
    </location>
</feature>
<reference evidence="13" key="1">
    <citation type="submission" date="2015-10" db="EMBL/GenBank/DDBJ databases">
        <title>Daphnia magna gene sets from two clonal populations assembled and annotated with EvidentialGene.</title>
        <authorList>
            <person name="Gilbert D."/>
            <person name="Podicheti R."/>
            <person name="Orsini L."/>
            <person name="Colbourne J."/>
            <person name="Pfrender M."/>
        </authorList>
    </citation>
    <scope>NUCLEOTIDE SEQUENCE</scope>
</reference>
<keyword evidence="7 9" id="KW-0675">Receptor</keyword>
<dbReference type="PRINTS" id="PR00398">
    <property type="entry name" value="STRDHORMONER"/>
</dbReference>
<dbReference type="FunFam" id="3.30.50.10:FF:000052">
    <property type="entry name" value="Retinoid x receptor"/>
    <property type="match status" value="1"/>
</dbReference>
<evidence type="ECO:0000256" key="9">
    <source>
        <dbReference type="RuleBase" id="RU004334"/>
    </source>
</evidence>
<dbReference type="PRINTS" id="PR00047">
    <property type="entry name" value="STROIDFINGER"/>
</dbReference>
<dbReference type="PROSITE" id="PS00031">
    <property type="entry name" value="NUCLEAR_REC_DBD_1"/>
    <property type="match status" value="1"/>
</dbReference>
<dbReference type="Gene3D" id="1.10.565.10">
    <property type="entry name" value="Retinoid X Receptor"/>
    <property type="match status" value="1"/>
</dbReference>
<organism evidence="14 15">
    <name type="scientific">Daphnia magna</name>
    <dbReference type="NCBI Taxonomy" id="35525"/>
    <lineage>
        <taxon>Eukaryota</taxon>
        <taxon>Metazoa</taxon>
        <taxon>Ecdysozoa</taxon>
        <taxon>Arthropoda</taxon>
        <taxon>Crustacea</taxon>
        <taxon>Branchiopoda</taxon>
        <taxon>Diplostraca</taxon>
        <taxon>Cladocera</taxon>
        <taxon>Anomopoda</taxon>
        <taxon>Daphniidae</taxon>
        <taxon>Daphnia</taxon>
    </lineage>
</organism>
<proteinExistence type="inferred from homology"/>
<dbReference type="EMBL" id="LRGB01002190">
    <property type="protein sequence ID" value="KZS08635.1"/>
    <property type="molecule type" value="Genomic_DNA"/>
</dbReference>
<dbReference type="EMBL" id="GDIP01228726">
    <property type="protein sequence ID" value="JAI94675.1"/>
    <property type="molecule type" value="Transcribed_RNA"/>
</dbReference>
<evidence type="ECO:0000313" key="13">
    <source>
        <dbReference type="EMBL" id="JAI94675.1"/>
    </source>
</evidence>
<accession>A0A0P5CZ96</accession>
<feature type="region of interest" description="Disordered" evidence="10">
    <location>
        <begin position="517"/>
        <end position="597"/>
    </location>
</feature>
<dbReference type="PROSITE" id="PS51843">
    <property type="entry name" value="NR_LBD"/>
    <property type="match status" value="1"/>
</dbReference>
<evidence type="ECO:0000256" key="6">
    <source>
        <dbReference type="ARBA" id="ARBA00023163"/>
    </source>
</evidence>
<gene>
    <name evidence="14" type="ORF">APZ42_027305</name>
</gene>
<dbReference type="PANTHER" id="PTHR24082">
    <property type="entry name" value="NUCLEAR HORMONE RECEPTOR"/>
    <property type="match status" value="1"/>
</dbReference>
<evidence type="ECO:0000256" key="8">
    <source>
        <dbReference type="ARBA" id="ARBA00023242"/>
    </source>
</evidence>
<dbReference type="SUPFAM" id="SSF48508">
    <property type="entry name" value="Nuclear receptor ligand-binding domain"/>
    <property type="match status" value="1"/>
</dbReference>
<dbReference type="SMART" id="SM00399">
    <property type="entry name" value="ZnF_C4"/>
    <property type="match status" value="1"/>
</dbReference>
<feature type="compositionally biased region" description="Polar residues" evidence="10">
    <location>
        <begin position="530"/>
        <end position="543"/>
    </location>
</feature>
<evidence type="ECO:0000256" key="10">
    <source>
        <dbReference type="SAM" id="MobiDB-lite"/>
    </source>
</evidence>
<dbReference type="Pfam" id="PF00105">
    <property type="entry name" value="zf-C4"/>
    <property type="match status" value="1"/>
</dbReference>
<keyword evidence="2 9" id="KW-0863">Zinc-finger</keyword>
<dbReference type="STRING" id="35525.A0A0P5CZ96"/>
<dbReference type="InterPro" id="IPR035500">
    <property type="entry name" value="NHR-like_dom_sf"/>
</dbReference>
<evidence type="ECO:0000313" key="14">
    <source>
        <dbReference type="EMBL" id="KZS08635.1"/>
    </source>
</evidence>
<dbReference type="GO" id="GO:0000978">
    <property type="term" value="F:RNA polymerase II cis-regulatory region sequence-specific DNA binding"/>
    <property type="evidence" value="ECO:0007669"/>
    <property type="project" value="TreeGrafter"/>
</dbReference>
<evidence type="ECO:0000256" key="4">
    <source>
        <dbReference type="ARBA" id="ARBA00023015"/>
    </source>
</evidence>
<dbReference type="OrthoDB" id="6159439at2759"/>
<dbReference type="Pfam" id="PF00104">
    <property type="entry name" value="Hormone_recep"/>
    <property type="match status" value="1"/>
</dbReference>
<dbReference type="Gene3D" id="3.30.50.10">
    <property type="entry name" value="Erythroid Transcription Factor GATA-1, subunit A"/>
    <property type="match status" value="1"/>
</dbReference>
<feature type="compositionally biased region" description="Low complexity" evidence="10">
    <location>
        <begin position="544"/>
        <end position="554"/>
    </location>
</feature>
<dbReference type="GO" id="GO:0005634">
    <property type="term" value="C:nucleus"/>
    <property type="evidence" value="ECO:0007669"/>
    <property type="project" value="UniProtKB-SubCell"/>
</dbReference>
<comment type="similarity">
    <text evidence="9">Belongs to the nuclear hormone receptor family.</text>
</comment>
<dbReference type="InterPro" id="IPR013088">
    <property type="entry name" value="Znf_NHR/GATA"/>
</dbReference>
<comment type="subcellular location">
    <subcellularLocation>
        <location evidence="9">Nucleus</location>
    </subcellularLocation>
</comment>
<dbReference type="AlphaFoldDB" id="A0A0P5CZ96"/>
<dbReference type="GO" id="GO:0004879">
    <property type="term" value="F:nuclear receptor activity"/>
    <property type="evidence" value="ECO:0007669"/>
    <property type="project" value="TreeGrafter"/>
</dbReference>
<dbReference type="GO" id="GO:0045944">
    <property type="term" value="P:positive regulation of transcription by RNA polymerase II"/>
    <property type="evidence" value="ECO:0007669"/>
    <property type="project" value="TreeGrafter"/>
</dbReference>
<dbReference type="InterPro" id="IPR001723">
    <property type="entry name" value="Nuclear_hrmn_rcpt"/>
</dbReference>
<keyword evidence="6 9" id="KW-0804">Transcription</keyword>
<keyword evidence="1 9" id="KW-0479">Metal-binding</keyword>
<dbReference type="SMART" id="SM00430">
    <property type="entry name" value="HOLI"/>
    <property type="match status" value="1"/>
</dbReference>
<keyword evidence="5 9" id="KW-0238">DNA-binding</keyword>
<dbReference type="PANTHER" id="PTHR24082:SF482">
    <property type="entry name" value="NUCLEAR RECEPTOR"/>
    <property type="match status" value="1"/>
</dbReference>
<dbReference type="InterPro" id="IPR050234">
    <property type="entry name" value="Nuclear_hormone_rcpt_NR1"/>
</dbReference>
<reference evidence="14 15" key="3">
    <citation type="submission" date="2016-03" db="EMBL/GenBank/DDBJ databases">
        <title>EvidentialGene: Evidence-directed Construction of Genes on Genomes.</title>
        <authorList>
            <person name="Gilbert D.G."/>
            <person name="Choi J.-H."/>
            <person name="Mockaitis K."/>
            <person name="Colbourne J."/>
            <person name="Pfrender M."/>
        </authorList>
    </citation>
    <scope>NUCLEOTIDE SEQUENCE [LARGE SCALE GENOMIC DNA]</scope>
    <source>
        <strain evidence="14 15">Xinb3</strain>
        <tissue evidence="14">Complete organism</tissue>
    </source>
</reference>
<sequence>MDPLNSIGMSGIDPSCQLPAYPNYNVTSNLLLHGGAHSAVKLENGPSTVPVHPVMPPSGRGGVVKYCGVCGDIAKSYHFGGLSCDSCKAFFRRSVQNDNYLHFQCCHRGQCVISLSNRKSCQYCRMKRCFAIGMEKSWVMTEDERKALMKARAEKKLSKQLAASATSTTTGGKSIYNYSSDDGGSTTSSSDYEPQIERMVDFLAPVEIKEIESIVTKYMHAYQHVPYRSELRFFDHDRPGVQVMEMFGTLIRRFAFYARLMADFSSLPFPDQSCLLKGGVLEMCVLRGALVYDPLKNRWPNANMSMYKDAPTLKLDNIGHLTSSRIFQMHMEFINTIQQMGVDEPTIMLLILIVLFTPERAGLVRTRWIEKYQAYYTSLLERYMGWRFGTHRSKFMFGKLLTKLSDLRELSDTHNRHNLQLGNDEISSIQHQLQHLKINPYPECKVIPEDVGVPVMAAVDPSNPVHSSFPVTDAAQSYYAPTSDAAIPRTYTSDCRTEQDACGSSYLPLHHFPPVQHQQHHYAPSYPSGAAQSNEPYVNRQPTSLSSSSYPSSSCCVEGNTTGVPTGQQDPYRAYQQQQPQQQQPQQQQQQQPPPQMANMALQFMQAIQQSVNQVVNVPDFGFDWVKPDYQFDPMVDDEILDVLDAKTSTHQNYCISSVEDLSSPDSKSSNSSCGSSYSELNQAAVVALVDEQASADVTLTQRTMEELYEALEEYSELYDAH</sequence>
<feature type="domain" description="NR LBD" evidence="12">
    <location>
        <begin position="210"/>
        <end position="440"/>
    </location>
</feature>
<evidence type="ECO:0000256" key="3">
    <source>
        <dbReference type="ARBA" id="ARBA00022833"/>
    </source>
</evidence>
<evidence type="ECO:0000259" key="12">
    <source>
        <dbReference type="PROSITE" id="PS51843"/>
    </source>
</evidence>
<name>A0A0P5CZ96_9CRUS</name>
<evidence type="ECO:0000259" key="11">
    <source>
        <dbReference type="PROSITE" id="PS51030"/>
    </source>
</evidence>
<evidence type="ECO:0000313" key="15">
    <source>
        <dbReference type="Proteomes" id="UP000076858"/>
    </source>
</evidence>
<keyword evidence="15" id="KW-1185">Reference proteome</keyword>